<sequence length="116" mass="12366">MEILGSIVLVVHLAGFAALFGAWLVEIVNRRTNVTRLMQWGLVVTLVAGLALAAPWGIHHELDYAKIGVKLVILVVIGALLGIIGARQRRGARVAAPLFWAIGVLTLGNAALAVIW</sequence>
<dbReference type="EMBL" id="CP118157">
    <property type="protein sequence ID" value="WOF23763.1"/>
    <property type="molecule type" value="Genomic_DNA"/>
</dbReference>
<reference evidence="2 3" key="1">
    <citation type="submission" date="2023-02" db="EMBL/GenBank/DDBJ databases">
        <title>Microbacterium betulae sp. nov., isolated from birch wood.</title>
        <authorList>
            <person name="Pasciak M."/>
            <person name="Pawlik K.J."/>
            <person name="Martynowski D."/>
            <person name="Laczmanski L."/>
            <person name="Ciekot J."/>
            <person name="Szponar B."/>
            <person name="Wojcik-Fatla A."/>
            <person name="Mackiewicz B."/>
            <person name="Farian E."/>
            <person name="Cholewa G."/>
            <person name="Cholewa A."/>
            <person name="Dutkiewicz J."/>
        </authorList>
    </citation>
    <scope>NUCLEOTIDE SEQUENCE [LARGE SCALE GENOMIC DNA]</scope>
    <source>
        <strain evidence="2 3">AB</strain>
    </source>
</reference>
<keyword evidence="1" id="KW-0812">Transmembrane</keyword>
<dbReference type="AlphaFoldDB" id="A0AA97FJ90"/>
<accession>A0AA97FJ90</accession>
<gene>
    <name evidence="2" type="ORF">N8K70_03530</name>
</gene>
<organism evidence="2 3">
    <name type="scientific">Microbacterium betulae</name>
    <dbReference type="NCBI Taxonomy" id="2981139"/>
    <lineage>
        <taxon>Bacteria</taxon>
        <taxon>Bacillati</taxon>
        <taxon>Actinomycetota</taxon>
        <taxon>Actinomycetes</taxon>
        <taxon>Micrococcales</taxon>
        <taxon>Microbacteriaceae</taxon>
        <taxon>Microbacterium</taxon>
    </lineage>
</organism>
<evidence type="ECO:0000313" key="2">
    <source>
        <dbReference type="EMBL" id="WOF23763.1"/>
    </source>
</evidence>
<evidence type="ECO:0000313" key="3">
    <source>
        <dbReference type="Proteomes" id="UP001305498"/>
    </source>
</evidence>
<evidence type="ECO:0000256" key="1">
    <source>
        <dbReference type="SAM" id="Phobius"/>
    </source>
</evidence>
<keyword evidence="1" id="KW-1133">Transmembrane helix</keyword>
<dbReference type="RefSeq" id="WP_317140234.1">
    <property type="nucleotide sequence ID" value="NZ_CP118157.1"/>
</dbReference>
<feature type="transmembrane region" description="Helical" evidence="1">
    <location>
        <begin position="37"/>
        <end position="58"/>
    </location>
</feature>
<keyword evidence="1" id="KW-0472">Membrane</keyword>
<keyword evidence="3" id="KW-1185">Reference proteome</keyword>
<feature type="transmembrane region" description="Helical" evidence="1">
    <location>
        <begin position="64"/>
        <end position="86"/>
    </location>
</feature>
<proteinExistence type="predicted"/>
<dbReference type="KEGG" id="mbet:N8K70_03530"/>
<feature type="transmembrane region" description="Helical" evidence="1">
    <location>
        <begin position="6"/>
        <end position="25"/>
    </location>
</feature>
<feature type="transmembrane region" description="Helical" evidence="1">
    <location>
        <begin position="98"/>
        <end position="115"/>
    </location>
</feature>
<dbReference type="Proteomes" id="UP001305498">
    <property type="component" value="Chromosome"/>
</dbReference>
<protein>
    <submittedName>
        <fullName evidence="2">Fe-S protein</fullName>
    </submittedName>
</protein>
<name>A0AA97FJ90_9MICO</name>